<keyword evidence="1" id="KW-0812">Transmembrane</keyword>
<keyword evidence="1" id="KW-0472">Membrane</keyword>
<comment type="caution">
    <text evidence="2">The sequence shown here is derived from an EMBL/GenBank/DDBJ whole genome shotgun (WGS) entry which is preliminary data.</text>
</comment>
<evidence type="ECO:0000256" key="1">
    <source>
        <dbReference type="SAM" id="Phobius"/>
    </source>
</evidence>
<evidence type="ECO:0000313" key="3">
    <source>
        <dbReference type="Proteomes" id="UP000178558"/>
    </source>
</evidence>
<keyword evidence="1" id="KW-1133">Transmembrane helix</keyword>
<dbReference type="EMBL" id="MGAQ01000020">
    <property type="protein sequence ID" value="OGK50247.1"/>
    <property type="molecule type" value="Genomic_DNA"/>
</dbReference>
<feature type="transmembrane region" description="Helical" evidence="1">
    <location>
        <begin position="47"/>
        <end position="65"/>
    </location>
</feature>
<dbReference type="Proteomes" id="UP000178558">
    <property type="component" value="Unassembled WGS sequence"/>
</dbReference>
<organism evidence="2 3">
    <name type="scientific">Candidatus Roizmanbacteria bacterium RIFCSPLOWO2_01_FULL_40_42</name>
    <dbReference type="NCBI Taxonomy" id="1802066"/>
    <lineage>
        <taxon>Bacteria</taxon>
        <taxon>Candidatus Roizmaniibacteriota</taxon>
    </lineage>
</organism>
<dbReference type="AlphaFoldDB" id="A0A1F7J3S0"/>
<accession>A0A1F7J3S0</accession>
<gene>
    <name evidence="2" type="ORF">A3B50_00505</name>
</gene>
<sequence length="80" mass="9075">MAKKSPSDNYTQGYVIFILALVIGLLINISASIIYEMFLKDNIPAEMVVLFLTLLSFGGLIYAYHSRFHEPLVKFLQEFG</sequence>
<protein>
    <submittedName>
        <fullName evidence="2">Uncharacterized protein</fullName>
    </submittedName>
</protein>
<evidence type="ECO:0000313" key="2">
    <source>
        <dbReference type="EMBL" id="OGK50247.1"/>
    </source>
</evidence>
<name>A0A1F7J3S0_9BACT</name>
<reference evidence="2 3" key="1">
    <citation type="journal article" date="2016" name="Nat. Commun.">
        <title>Thousands of microbial genomes shed light on interconnected biogeochemical processes in an aquifer system.</title>
        <authorList>
            <person name="Anantharaman K."/>
            <person name="Brown C.T."/>
            <person name="Hug L.A."/>
            <person name="Sharon I."/>
            <person name="Castelle C.J."/>
            <person name="Probst A.J."/>
            <person name="Thomas B.C."/>
            <person name="Singh A."/>
            <person name="Wilkins M.J."/>
            <person name="Karaoz U."/>
            <person name="Brodie E.L."/>
            <person name="Williams K.H."/>
            <person name="Hubbard S.S."/>
            <person name="Banfield J.F."/>
        </authorList>
    </citation>
    <scope>NUCLEOTIDE SEQUENCE [LARGE SCALE GENOMIC DNA]</scope>
</reference>
<proteinExistence type="predicted"/>
<feature type="transmembrane region" description="Helical" evidence="1">
    <location>
        <begin position="12"/>
        <end position="35"/>
    </location>
</feature>